<gene>
    <name evidence="2" type="ORF">ACFQMG_29470</name>
</gene>
<proteinExistence type="predicted"/>
<sequence>MDGRDVERALAEALKVLVTREDEDWSVRAGRLTWTCRETAVHVAHDLAAYAGQLAARPRDGYLPYDLAVRPEAPVGEVLEVVRACGGLLAATLDAAGPEARAWHWGPTDPSGFAAMGVAEILLHTWDITRGLGGGWHLPGPPSAAVLARLFPEAPGGDPAAVLLWCTGRGELAGRPVRTSWVWKAAVD</sequence>
<evidence type="ECO:0000313" key="2">
    <source>
        <dbReference type="EMBL" id="MFC7183682.1"/>
    </source>
</evidence>
<feature type="domain" description="Mycothiol-dependent maleylpyruvate isomerase metal-binding" evidence="1">
    <location>
        <begin position="10"/>
        <end position="128"/>
    </location>
</feature>
<dbReference type="SUPFAM" id="SSF109854">
    <property type="entry name" value="DinB/YfiT-like putative metalloenzymes"/>
    <property type="match status" value="1"/>
</dbReference>
<keyword evidence="3" id="KW-1185">Reference proteome</keyword>
<dbReference type="GO" id="GO:0016853">
    <property type="term" value="F:isomerase activity"/>
    <property type="evidence" value="ECO:0007669"/>
    <property type="project" value="UniProtKB-KW"/>
</dbReference>
<evidence type="ECO:0000259" key="1">
    <source>
        <dbReference type="Pfam" id="PF11716"/>
    </source>
</evidence>
<organism evidence="2 3">
    <name type="scientific">Kitasatospora paranensis</name>
    <dbReference type="NCBI Taxonomy" id="258053"/>
    <lineage>
        <taxon>Bacteria</taxon>
        <taxon>Bacillati</taxon>
        <taxon>Actinomycetota</taxon>
        <taxon>Actinomycetes</taxon>
        <taxon>Kitasatosporales</taxon>
        <taxon>Streptomycetaceae</taxon>
        <taxon>Kitasatospora</taxon>
    </lineage>
</organism>
<dbReference type="EMBL" id="JBHTAJ010000075">
    <property type="protein sequence ID" value="MFC7183682.1"/>
    <property type="molecule type" value="Genomic_DNA"/>
</dbReference>
<comment type="caution">
    <text evidence="2">The sequence shown here is derived from an EMBL/GenBank/DDBJ whole genome shotgun (WGS) entry which is preliminary data.</text>
</comment>
<protein>
    <submittedName>
        <fullName evidence="2">Maleylpyruvate isomerase N-terminal domain-containing protein</fullName>
    </submittedName>
</protein>
<dbReference type="Proteomes" id="UP001596435">
    <property type="component" value="Unassembled WGS sequence"/>
</dbReference>
<dbReference type="Pfam" id="PF11716">
    <property type="entry name" value="MDMPI_N"/>
    <property type="match status" value="1"/>
</dbReference>
<accession>A0ABW2G4Y4</accession>
<keyword evidence="2" id="KW-0413">Isomerase</keyword>
<reference evidence="3" key="1">
    <citation type="journal article" date="2019" name="Int. J. Syst. Evol. Microbiol.">
        <title>The Global Catalogue of Microorganisms (GCM) 10K type strain sequencing project: providing services to taxonomists for standard genome sequencing and annotation.</title>
        <authorList>
            <consortium name="The Broad Institute Genomics Platform"/>
            <consortium name="The Broad Institute Genome Sequencing Center for Infectious Disease"/>
            <person name="Wu L."/>
            <person name="Ma J."/>
        </authorList>
    </citation>
    <scope>NUCLEOTIDE SEQUENCE [LARGE SCALE GENOMIC DNA]</scope>
    <source>
        <strain evidence="3">CGMCC 1.12859</strain>
    </source>
</reference>
<dbReference type="InterPro" id="IPR034660">
    <property type="entry name" value="DinB/YfiT-like"/>
</dbReference>
<dbReference type="InterPro" id="IPR024344">
    <property type="entry name" value="MDMPI_metal-binding"/>
</dbReference>
<evidence type="ECO:0000313" key="3">
    <source>
        <dbReference type="Proteomes" id="UP001596435"/>
    </source>
</evidence>
<name>A0ABW2G4Y4_9ACTN</name>
<dbReference type="RefSeq" id="WP_345705728.1">
    <property type="nucleotide sequence ID" value="NZ_BAABKV010000001.1"/>
</dbReference>